<dbReference type="AlphaFoldDB" id="A0A2K3N8Z0"/>
<feature type="non-terminal residue" evidence="1">
    <location>
        <position position="1"/>
    </location>
</feature>
<organism evidence="1 2">
    <name type="scientific">Trifolium pratense</name>
    <name type="common">Red clover</name>
    <dbReference type="NCBI Taxonomy" id="57577"/>
    <lineage>
        <taxon>Eukaryota</taxon>
        <taxon>Viridiplantae</taxon>
        <taxon>Streptophyta</taxon>
        <taxon>Embryophyta</taxon>
        <taxon>Tracheophyta</taxon>
        <taxon>Spermatophyta</taxon>
        <taxon>Magnoliopsida</taxon>
        <taxon>eudicotyledons</taxon>
        <taxon>Gunneridae</taxon>
        <taxon>Pentapetalae</taxon>
        <taxon>rosids</taxon>
        <taxon>fabids</taxon>
        <taxon>Fabales</taxon>
        <taxon>Fabaceae</taxon>
        <taxon>Papilionoideae</taxon>
        <taxon>50 kb inversion clade</taxon>
        <taxon>NPAAA clade</taxon>
        <taxon>Hologalegina</taxon>
        <taxon>IRL clade</taxon>
        <taxon>Trifolieae</taxon>
        <taxon>Trifolium</taxon>
    </lineage>
</organism>
<proteinExistence type="predicted"/>
<comment type="caution">
    <text evidence="1">The sequence shown here is derived from an EMBL/GenBank/DDBJ whole genome shotgun (WGS) entry which is preliminary data.</text>
</comment>
<accession>A0A2K3N8Z0</accession>
<gene>
    <name evidence="1" type="ORF">L195_g022740</name>
</gene>
<evidence type="ECO:0008006" key="3">
    <source>
        <dbReference type="Google" id="ProtNLM"/>
    </source>
</evidence>
<dbReference type="Proteomes" id="UP000236291">
    <property type="component" value="Unassembled WGS sequence"/>
</dbReference>
<reference evidence="1 2" key="2">
    <citation type="journal article" date="2017" name="Front. Plant Sci.">
        <title>Gene Classification and Mining of Molecular Markers Useful in Red Clover (Trifolium pratense) Breeding.</title>
        <authorList>
            <person name="Istvanek J."/>
            <person name="Dluhosova J."/>
            <person name="Dluhos P."/>
            <person name="Patkova L."/>
            <person name="Nedelnik J."/>
            <person name="Repkova J."/>
        </authorList>
    </citation>
    <scope>NUCLEOTIDE SEQUENCE [LARGE SCALE GENOMIC DNA]</scope>
    <source>
        <strain evidence="2">cv. Tatra</strain>
        <tissue evidence="1">Young leaves</tissue>
    </source>
</reference>
<dbReference type="EMBL" id="ASHM01017797">
    <property type="protein sequence ID" value="PNX99474.1"/>
    <property type="molecule type" value="Genomic_DNA"/>
</dbReference>
<reference evidence="1 2" key="1">
    <citation type="journal article" date="2014" name="Am. J. Bot.">
        <title>Genome assembly and annotation for red clover (Trifolium pratense; Fabaceae).</title>
        <authorList>
            <person name="Istvanek J."/>
            <person name="Jaros M."/>
            <person name="Krenek A."/>
            <person name="Repkova J."/>
        </authorList>
    </citation>
    <scope>NUCLEOTIDE SEQUENCE [LARGE SCALE GENOMIC DNA]</scope>
    <source>
        <strain evidence="2">cv. Tatra</strain>
        <tissue evidence="1">Young leaves</tissue>
    </source>
</reference>
<evidence type="ECO:0000313" key="2">
    <source>
        <dbReference type="Proteomes" id="UP000236291"/>
    </source>
</evidence>
<protein>
    <recommendedName>
        <fullName evidence="3">GAG-pre-integrase domain-containing protein</fullName>
    </recommendedName>
</protein>
<name>A0A2K3N8Z0_TRIPR</name>
<evidence type="ECO:0000313" key="1">
    <source>
        <dbReference type="EMBL" id="PNX99474.1"/>
    </source>
</evidence>
<sequence length="43" mass="4585">TGIPLMRCDSRGDLYPVTTPSSFVGLTSSLWHDRLGHPGAQTG</sequence>